<feature type="transmembrane region" description="Helical" evidence="1">
    <location>
        <begin position="110"/>
        <end position="131"/>
    </location>
</feature>
<dbReference type="Pfam" id="PF01066">
    <property type="entry name" value="CDP-OH_P_transf"/>
    <property type="match status" value="1"/>
</dbReference>
<dbReference type="InterPro" id="IPR000462">
    <property type="entry name" value="CDP-OH_P_trans"/>
</dbReference>
<evidence type="ECO:0000313" key="2">
    <source>
        <dbReference type="EMBL" id="EPC71709.1"/>
    </source>
</evidence>
<keyword evidence="1" id="KW-0812">Transmembrane</keyword>
<dbReference type="EMBL" id="ANKC01001067">
    <property type="protein sequence ID" value="EPC71709.1"/>
    <property type="molecule type" value="Genomic_DNA"/>
</dbReference>
<keyword evidence="1" id="KW-1133">Transmembrane helix</keyword>
<dbReference type="PATRIC" id="fig|1256206.3.peg.2287"/>
<dbReference type="Gene3D" id="1.20.120.1760">
    <property type="match status" value="1"/>
</dbReference>
<dbReference type="InterPro" id="IPR043130">
    <property type="entry name" value="CDP-OH_PTrfase_TM_dom"/>
</dbReference>
<feature type="transmembrane region" description="Helical" evidence="1">
    <location>
        <begin position="77"/>
        <end position="98"/>
    </location>
</feature>
<proteinExistence type="predicted"/>
<dbReference type="AlphaFoldDB" id="S2R324"/>
<gene>
    <name evidence="2" type="ORF">Lpp126_14945</name>
</gene>
<dbReference type="GO" id="GO:0008654">
    <property type="term" value="P:phospholipid biosynthetic process"/>
    <property type="evidence" value="ECO:0007669"/>
    <property type="project" value="InterPro"/>
</dbReference>
<dbReference type="GO" id="GO:0016020">
    <property type="term" value="C:membrane"/>
    <property type="evidence" value="ECO:0007669"/>
    <property type="project" value="InterPro"/>
</dbReference>
<evidence type="ECO:0000256" key="1">
    <source>
        <dbReference type="SAM" id="Phobius"/>
    </source>
</evidence>
<sequence>MSKESYLEQLMATMTPEKKASAKNDWFAFYVGRPMSYLLTVPFLKANIEPNVVSLISLLEVIIAGLCVSTAPTREVAILGVLLFFLWNLLDGVDGNIARLKHMHSQLGSTWDATSGYAAMFLTFFSMGCYAGRESSVWIVLGSLSAMFTLFPRLVMHKAKSEGISNAGSLANKAQYGFFRILALNMTSTTGLIQPFMLVAVLFKWETIFTSAYFVLNFLIMIISMYKIFKGSLSKNVR</sequence>
<organism evidence="2 3">
    <name type="scientific">Lacticaseibacillus paracasei subsp. paracasei Lpp126</name>
    <dbReference type="NCBI Taxonomy" id="1256206"/>
    <lineage>
        <taxon>Bacteria</taxon>
        <taxon>Bacillati</taxon>
        <taxon>Bacillota</taxon>
        <taxon>Bacilli</taxon>
        <taxon>Lactobacillales</taxon>
        <taxon>Lactobacillaceae</taxon>
        <taxon>Lacticaseibacillus</taxon>
    </lineage>
</organism>
<reference evidence="2 3" key="1">
    <citation type="journal article" date="2013" name="PLoS ONE">
        <title>Lactobacillus paracasei comparative genomics: towards species pan-genome definition and exploitation of diversity.</title>
        <authorList>
            <person name="Smokvina T."/>
            <person name="Wels M."/>
            <person name="Polka J."/>
            <person name="Chervaux C."/>
            <person name="Brisse S."/>
            <person name="Boekhorst J."/>
            <person name="van Hylckama Vlieg J.E."/>
            <person name="Siezen R.J."/>
        </authorList>
    </citation>
    <scope>NUCLEOTIDE SEQUENCE [LARGE SCALE GENOMIC DNA]</scope>
    <source>
        <strain evidence="2 3">Lpp126</strain>
    </source>
</reference>
<protein>
    <submittedName>
        <fullName evidence="2">WciO</fullName>
    </submittedName>
</protein>
<feature type="transmembrane region" description="Helical" evidence="1">
    <location>
        <begin position="51"/>
        <end position="71"/>
    </location>
</feature>
<comment type="caution">
    <text evidence="2">The sequence shown here is derived from an EMBL/GenBank/DDBJ whole genome shotgun (WGS) entry which is preliminary data.</text>
</comment>
<keyword evidence="1" id="KW-0472">Membrane</keyword>
<feature type="transmembrane region" description="Helical" evidence="1">
    <location>
        <begin position="177"/>
        <end position="202"/>
    </location>
</feature>
<dbReference type="GO" id="GO:0016780">
    <property type="term" value="F:phosphotransferase activity, for other substituted phosphate groups"/>
    <property type="evidence" value="ECO:0007669"/>
    <property type="project" value="InterPro"/>
</dbReference>
<name>S2R324_LACPA</name>
<evidence type="ECO:0000313" key="3">
    <source>
        <dbReference type="Proteomes" id="UP000014243"/>
    </source>
</evidence>
<dbReference type="Proteomes" id="UP000014243">
    <property type="component" value="Unassembled WGS sequence"/>
</dbReference>
<accession>S2R324</accession>
<feature type="transmembrane region" description="Helical" evidence="1">
    <location>
        <begin position="208"/>
        <end position="229"/>
    </location>
</feature>